<organism evidence="1 2">
    <name type="scientific">Trifolium medium</name>
    <dbReference type="NCBI Taxonomy" id="97028"/>
    <lineage>
        <taxon>Eukaryota</taxon>
        <taxon>Viridiplantae</taxon>
        <taxon>Streptophyta</taxon>
        <taxon>Embryophyta</taxon>
        <taxon>Tracheophyta</taxon>
        <taxon>Spermatophyta</taxon>
        <taxon>Magnoliopsida</taxon>
        <taxon>eudicotyledons</taxon>
        <taxon>Gunneridae</taxon>
        <taxon>Pentapetalae</taxon>
        <taxon>rosids</taxon>
        <taxon>fabids</taxon>
        <taxon>Fabales</taxon>
        <taxon>Fabaceae</taxon>
        <taxon>Papilionoideae</taxon>
        <taxon>50 kb inversion clade</taxon>
        <taxon>NPAAA clade</taxon>
        <taxon>Hologalegina</taxon>
        <taxon>IRL clade</taxon>
        <taxon>Trifolieae</taxon>
        <taxon>Trifolium</taxon>
    </lineage>
</organism>
<reference evidence="1 2" key="1">
    <citation type="journal article" date="2018" name="Front. Plant Sci.">
        <title>Red Clover (Trifolium pratense) and Zigzag Clover (T. medium) - A Picture of Genomic Similarities and Differences.</title>
        <authorList>
            <person name="Dluhosova J."/>
            <person name="Istvanek J."/>
            <person name="Nedelnik J."/>
            <person name="Repkova J."/>
        </authorList>
    </citation>
    <scope>NUCLEOTIDE SEQUENCE [LARGE SCALE GENOMIC DNA]</scope>
    <source>
        <strain evidence="2">cv. 10/8</strain>
        <tissue evidence="1">Leaf</tissue>
    </source>
</reference>
<accession>A0A392PF11</accession>
<protein>
    <submittedName>
        <fullName evidence="1">Uncharacterized protein</fullName>
    </submittedName>
</protein>
<evidence type="ECO:0000313" key="2">
    <source>
        <dbReference type="Proteomes" id="UP000265520"/>
    </source>
</evidence>
<dbReference type="EMBL" id="LXQA010072723">
    <property type="protein sequence ID" value="MCI09455.1"/>
    <property type="molecule type" value="Genomic_DNA"/>
</dbReference>
<evidence type="ECO:0000313" key="1">
    <source>
        <dbReference type="EMBL" id="MCI09455.1"/>
    </source>
</evidence>
<dbReference type="AlphaFoldDB" id="A0A392PF11"/>
<name>A0A392PF11_9FABA</name>
<comment type="caution">
    <text evidence="1">The sequence shown here is derived from an EMBL/GenBank/DDBJ whole genome shotgun (WGS) entry which is preliminary data.</text>
</comment>
<keyword evidence="2" id="KW-1185">Reference proteome</keyword>
<feature type="non-terminal residue" evidence="1">
    <location>
        <position position="1"/>
    </location>
</feature>
<sequence>LVDPPTLRDASRRSCACRGKGVTIYQWDSSLKDNNLRSMSSWTLLVHGLSRVPPEFHETCFKLICKYRETVLAVLRLEEGESGRYMSFMGD</sequence>
<dbReference type="Proteomes" id="UP000265520">
    <property type="component" value="Unassembled WGS sequence"/>
</dbReference>
<proteinExistence type="predicted"/>